<feature type="domain" description="Endonuclease/exonuclease/phosphatase" evidence="1">
    <location>
        <begin position="2"/>
        <end position="228"/>
    </location>
</feature>
<accession>A0A8J2VAD4</accession>
<dbReference type="EMBL" id="BMGK01000005">
    <property type="protein sequence ID" value="GGD92611.1"/>
    <property type="molecule type" value="Genomic_DNA"/>
</dbReference>
<dbReference type="SUPFAM" id="SSF56219">
    <property type="entry name" value="DNase I-like"/>
    <property type="match status" value="1"/>
</dbReference>
<protein>
    <recommendedName>
        <fullName evidence="1">Endonuclease/exonuclease/phosphatase domain-containing protein</fullName>
    </recommendedName>
</protein>
<dbReference type="CDD" id="cd09084">
    <property type="entry name" value="EEP-2"/>
    <property type="match status" value="1"/>
</dbReference>
<dbReference type="GO" id="GO:0003824">
    <property type="term" value="F:catalytic activity"/>
    <property type="evidence" value="ECO:0007669"/>
    <property type="project" value="InterPro"/>
</dbReference>
<dbReference type="Proteomes" id="UP000652231">
    <property type="component" value="Unassembled WGS sequence"/>
</dbReference>
<dbReference type="InterPro" id="IPR036691">
    <property type="entry name" value="Endo/exonu/phosph_ase_sf"/>
</dbReference>
<organism evidence="2 3">
    <name type="scientific">Planktosalinus lacus</name>
    <dbReference type="NCBI Taxonomy" id="1526573"/>
    <lineage>
        <taxon>Bacteria</taxon>
        <taxon>Pseudomonadati</taxon>
        <taxon>Bacteroidota</taxon>
        <taxon>Flavobacteriia</taxon>
        <taxon>Flavobacteriales</taxon>
        <taxon>Flavobacteriaceae</taxon>
        <taxon>Planktosalinus</taxon>
    </lineage>
</organism>
<gene>
    <name evidence="2" type="ORF">GCM10011312_15520</name>
</gene>
<reference evidence="2" key="2">
    <citation type="submission" date="2020-09" db="EMBL/GenBank/DDBJ databases">
        <authorList>
            <person name="Sun Q."/>
            <person name="Zhou Y."/>
        </authorList>
    </citation>
    <scope>NUCLEOTIDE SEQUENCE</scope>
    <source>
        <strain evidence="2">CGMCC 1.12924</strain>
    </source>
</reference>
<comment type="caution">
    <text evidence="2">The sequence shown here is derived from an EMBL/GenBank/DDBJ whole genome shotgun (WGS) entry which is preliminary data.</text>
</comment>
<sequence length="238" mass="27476">MNFNVRLFNNYDWLPDKDIPEQINGLITSTNPDIISFQEFSNNETINLNAYPHNYIQLKKQQPGFGQAIFSKYPIVNSGNLQFENTSNNAIFVDILKENDTIRIYNIHLQSIQINEKDVDFDQERSKRLLKRIANAFQIQQTQAEQLVEHSNKSPYKTIVTADLNNTAFSYVFRKIKGDKKDAFAERGSGLGKTFELKKIPLRIDFILTDPDFTVNTFETHSEKLSDHFAISSAVSWE</sequence>
<keyword evidence="3" id="KW-1185">Reference proteome</keyword>
<dbReference type="Pfam" id="PF03372">
    <property type="entry name" value="Exo_endo_phos"/>
    <property type="match status" value="1"/>
</dbReference>
<reference evidence="2" key="1">
    <citation type="journal article" date="2014" name="Int. J. Syst. Evol. Microbiol.">
        <title>Complete genome sequence of Corynebacterium casei LMG S-19264T (=DSM 44701T), isolated from a smear-ripened cheese.</title>
        <authorList>
            <consortium name="US DOE Joint Genome Institute (JGI-PGF)"/>
            <person name="Walter F."/>
            <person name="Albersmeier A."/>
            <person name="Kalinowski J."/>
            <person name="Ruckert C."/>
        </authorList>
    </citation>
    <scope>NUCLEOTIDE SEQUENCE</scope>
    <source>
        <strain evidence="2">CGMCC 1.12924</strain>
    </source>
</reference>
<dbReference type="InterPro" id="IPR005135">
    <property type="entry name" value="Endo/exonuclease/phosphatase"/>
</dbReference>
<evidence type="ECO:0000313" key="2">
    <source>
        <dbReference type="EMBL" id="GGD92611.1"/>
    </source>
</evidence>
<proteinExistence type="predicted"/>
<evidence type="ECO:0000313" key="3">
    <source>
        <dbReference type="Proteomes" id="UP000652231"/>
    </source>
</evidence>
<dbReference type="Gene3D" id="3.60.10.10">
    <property type="entry name" value="Endonuclease/exonuclease/phosphatase"/>
    <property type="match status" value="1"/>
</dbReference>
<name>A0A8J2VAD4_9FLAO</name>
<dbReference type="AlphaFoldDB" id="A0A8J2VAD4"/>
<evidence type="ECO:0000259" key="1">
    <source>
        <dbReference type="Pfam" id="PF03372"/>
    </source>
</evidence>